<evidence type="ECO:0000313" key="3">
    <source>
        <dbReference type="EMBL" id="AIA89674.1"/>
    </source>
</evidence>
<keyword evidence="1" id="KW-0812">Transmembrane</keyword>
<dbReference type="EMBL" id="KF122378">
    <property type="protein sequence ID" value="AIA89674.1"/>
    <property type="molecule type" value="Genomic_DNA"/>
</dbReference>
<name>A0A060C358_9GAMM</name>
<dbReference type="Gene3D" id="1.20.141.10">
    <property type="entry name" value="Chitosanase, subunit A, domain 1"/>
    <property type="match status" value="1"/>
</dbReference>
<dbReference type="InterPro" id="IPR023346">
    <property type="entry name" value="Lysozyme-like_dom_sf"/>
</dbReference>
<reference evidence="3" key="1">
    <citation type="journal article" date="2013" name="Environ. Microbiol.">
        <title>Seasonally variable intestinal metagenomes of the red palm weevil (Rhynchophorus ferrugineus).</title>
        <authorList>
            <person name="Jia S."/>
            <person name="Zhang X."/>
            <person name="Zhang G."/>
            <person name="Yin A."/>
            <person name="Zhang S."/>
            <person name="Li F."/>
            <person name="Wang L."/>
            <person name="Zhao D."/>
            <person name="Yun Q."/>
            <person name="Tala"/>
            <person name="Wang J."/>
            <person name="Sun G."/>
            <person name="Baabdullah M."/>
            <person name="Yu X."/>
            <person name="Hu S."/>
            <person name="Al-Mssallem I.S."/>
            <person name="Yu J."/>
        </authorList>
    </citation>
    <scope>NUCLEOTIDE SEQUENCE</scope>
</reference>
<evidence type="ECO:0000256" key="1">
    <source>
        <dbReference type="SAM" id="Phobius"/>
    </source>
</evidence>
<feature type="transmembrane region" description="Helical" evidence="1">
    <location>
        <begin position="20"/>
        <end position="41"/>
    </location>
</feature>
<feature type="domain" description="TtsA-like Glycoside hydrolase family 108" evidence="2">
    <location>
        <begin position="32"/>
        <end position="113"/>
    </location>
</feature>
<dbReference type="CDD" id="cd13926">
    <property type="entry name" value="N-acetylmuramidase_GH108"/>
    <property type="match status" value="1"/>
</dbReference>
<evidence type="ECO:0000259" key="2">
    <source>
        <dbReference type="Pfam" id="PF05838"/>
    </source>
</evidence>
<dbReference type="Pfam" id="PF05838">
    <property type="entry name" value="Glyco_hydro_108"/>
    <property type="match status" value="1"/>
</dbReference>
<dbReference type="AlphaFoldDB" id="A0A060C358"/>
<dbReference type="InterPro" id="IPR008565">
    <property type="entry name" value="TtsA-like_GH18_dom"/>
</dbReference>
<feature type="non-terminal residue" evidence="3">
    <location>
        <position position="161"/>
    </location>
</feature>
<proteinExistence type="predicted"/>
<protein>
    <submittedName>
        <fullName evidence="3">DUF847</fullName>
    </submittedName>
</protein>
<organism evidence="3">
    <name type="scientific">uncultured Pectobacterium sp</name>
    <dbReference type="NCBI Taxonomy" id="228954"/>
    <lineage>
        <taxon>Bacteria</taxon>
        <taxon>Pseudomonadati</taxon>
        <taxon>Pseudomonadota</taxon>
        <taxon>Gammaproteobacteria</taxon>
        <taxon>Enterobacterales</taxon>
        <taxon>Pectobacteriaceae</taxon>
        <taxon>Pectobacterium</taxon>
        <taxon>environmental samples</taxon>
    </lineage>
</organism>
<keyword evidence="1" id="KW-1133">Transmembrane helix</keyword>
<dbReference type="SUPFAM" id="SSF53955">
    <property type="entry name" value="Lysozyme-like"/>
    <property type="match status" value="1"/>
</dbReference>
<sequence>MLNKRKLEEARNRLRSNDSAAASATALAIIIAVLGVEGGYVNDPHDPGGETHYGVTKKTAREHGYQGDMKIMPKAVAVDIYDTTYITKYGYDPMLTIDPAVAKEMVDTTVNMGPTWPQRWLQQFLNKNCDAKLTVDGKAGPLTYEAYVQCQEAQGVVTVCR</sequence>
<accession>A0A060C358</accession>
<keyword evidence="1" id="KW-0472">Membrane</keyword>